<name>A0ACB9GM89_9ASTR</name>
<proteinExistence type="predicted"/>
<dbReference type="EMBL" id="CM042031">
    <property type="protein sequence ID" value="KAI3784311.1"/>
    <property type="molecule type" value="Genomic_DNA"/>
</dbReference>
<dbReference type="Proteomes" id="UP001056120">
    <property type="component" value="Linkage Group LG14"/>
</dbReference>
<gene>
    <name evidence="1" type="ORF">L1987_43409</name>
</gene>
<reference evidence="2" key="1">
    <citation type="journal article" date="2022" name="Mol. Ecol. Resour.">
        <title>The genomes of chicory, endive, great burdock and yacon provide insights into Asteraceae palaeo-polyploidization history and plant inulin production.</title>
        <authorList>
            <person name="Fan W."/>
            <person name="Wang S."/>
            <person name="Wang H."/>
            <person name="Wang A."/>
            <person name="Jiang F."/>
            <person name="Liu H."/>
            <person name="Zhao H."/>
            <person name="Xu D."/>
            <person name="Zhang Y."/>
        </authorList>
    </citation>
    <scope>NUCLEOTIDE SEQUENCE [LARGE SCALE GENOMIC DNA]</scope>
    <source>
        <strain evidence="2">cv. Yunnan</strain>
    </source>
</reference>
<sequence>MDFVIQVSPSSSQEDYEIDVPSVDAVKASTSSAHTTIGSFVEVHIPSDAPIDIPLEFRSFSDRSPEDPFVSTILHPLSGSSSSSDEGTLVYYPLIFHSIDEDFLHVY</sequence>
<comment type="caution">
    <text evidence="1">The sequence shown here is derived from an EMBL/GenBank/DDBJ whole genome shotgun (WGS) entry which is preliminary data.</text>
</comment>
<protein>
    <submittedName>
        <fullName evidence="1">Uncharacterized protein</fullName>
    </submittedName>
</protein>
<organism evidence="1 2">
    <name type="scientific">Smallanthus sonchifolius</name>
    <dbReference type="NCBI Taxonomy" id="185202"/>
    <lineage>
        <taxon>Eukaryota</taxon>
        <taxon>Viridiplantae</taxon>
        <taxon>Streptophyta</taxon>
        <taxon>Embryophyta</taxon>
        <taxon>Tracheophyta</taxon>
        <taxon>Spermatophyta</taxon>
        <taxon>Magnoliopsida</taxon>
        <taxon>eudicotyledons</taxon>
        <taxon>Gunneridae</taxon>
        <taxon>Pentapetalae</taxon>
        <taxon>asterids</taxon>
        <taxon>campanulids</taxon>
        <taxon>Asterales</taxon>
        <taxon>Asteraceae</taxon>
        <taxon>Asteroideae</taxon>
        <taxon>Heliantheae alliance</taxon>
        <taxon>Millerieae</taxon>
        <taxon>Smallanthus</taxon>
    </lineage>
</organism>
<reference evidence="1 2" key="2">
    <citation type="journal article" date="2022" name="Mol. Ecol. Resour.">
        <title>The genomes of chicory, endive, great burdock and yacon provide insights into Asteraceae paleo-polyploidization history and plant inulin production.</title>
        <authorList>
            <person name="Fan W."/>
            <person name="Wang S."/>
            <person name="Wang H."/>
            <person name="Wang A."/>
            <person name="Jiang F."/>
            <person name="Liu H."/>
            <person name="Zhao H."/>
            <person name="Xu D."/>
            <person name="Zhang Y."/>
        </authorList>
    </citation>
    <scope>NUCLEOTIDE SEQUENCE [LARGE SCALE GENOMIC DNA]</scope>
    <source>
        <strain evidence="2">cv. Yunnan</strain>
        <tissue evidence="1">Leaves</tissue>
    </source>
</reference>
<evidence type="ECO:0000313" key="1">
    <source>
        <dbReference type="EMBL" id="KAI3784311.1"/>
    </source>
</evidence>
<accession>A0ACB9GM89</accession>
<evidence type="ECO:0000313" key="2">
    <source>
        <dbReference type="Proteomes" id="UP001056120"/>
    </source>
</evidence>
<keyword evidence="2" id="KW-1185">Reference proteome</keyword>